<feature type="region of interest" description="Disordered" evidence="1">
    <location>
        <begin position="262"/>
        <end position="290"/>
    </location>
</feature>
<dbReference type="InterPro" id="IPR016024">
    <property type="entry name" value="ARM-type_fold"/>
</dbReference>
<dbReference type="SUPFAM" id="SSF48371">
    <property type="entry name" value="ARM repeat"/>
    <property type="match status" value="1"/>
</dbReference>
<protein>
    <submittedName>
        <fullName evidence="2">Uncharacterized protein</fullName>
    </submittedName>
</protein>
<dbReference type="Proteomes" id="UP000037460">
    <property type="component" value="Unassembled WGS sequence"/>
</dbReference>
<evidence type="ECO:0000256" key="1">
    <source>
        <dbReference type="SAM" id="MobiDB-lite"/>
    </source>
</evidence>
<proteinExistence type="predicted"/>
<name>A0A0M0J4F6_9EUKA</name>
<dbReference type="AlphaFoldDB" id="A0A0M0J4F6"/>
<reference evidence="3" key="1">
    <citation type="journal article" date="2015" name="PLoS Genet.">
        <title>Genome Sequence and Transcriptome Analyses of Chrysochromulina tobin: Metabolic Tools for Enhanced Algal Fitness in the Prominent Order Prymnesiales (Haptophyceae).</title>
        <authorList>
            <person name="Hovde B.T."/>
            <person name="Deodato C.R."/>
            <person name="Hunsperger H.M."/>
            <person name="Ryken S.A."/>
            <person name="Yost W."/>
            <person name="Jha R.K."/>
            <person name="Patterson J."/>
            <person name="Monnat R.J. Jr."/>
            <person name="Barlow S.B."/>
            <person name="Starkenburg S.R."/>
            <person name="Cattolico R.A."/>
        </authorList>
    </citation>
    <scope>NUCLEOTIDE SEQUENCE</scope>
    <source>
        <strain evidence="3">CCMP291</strain>
    </source>
</reference>
<dbReference type="InterPro" id="IPR011989">
    <property type="entry name" value="ARM-like"/>
</dbReference>
<gene>
    <name evidence="2" type="ORF">Ctob_001983</name>
</gene>
<keyword evidence="3" id="KW-1185">Reference proteome</keyword>
<accession>A0A0M0J4F6</accession>
<evidence type="ECO:0000313" key="2">
    <source>
        <dbReference type="EMBL" id="KOO21123.1"/>
    </source>
</evidence>
<dbReference type="Gene3D" id="1.25.10.10">
    <property type="entry name" value="Leucine-rich Repeat Variant"/>
    <property type="match status" value="1"/>
</dbReference>
<evidence type="ECO:0000313" key="3">
    <source>
        <dbReference type="Proteomes" id="UP000037460"/>
    </source>
</evidence>
<dbReference type="EMBL" id="JWZX01003389">
    <property type="protein sequence ID" value="KOO21123.1"/>
    <property type="molecule type" value="Genomic_DNA"/>
</dbReference>
<comment type="caution">
    <text evidence="2">The sequence shown here is derived from an EMBL/GenBank/DDBJ whole genome shotgun (WGS) entry which is preliminary data.</text>
</comment>
<organism evidence="2 3">
    <name type="scientific">Chrysochromulina tobinii</name>
    <dbReference type="NCBI Taxonomy" id="1460289"/>
    <lineage>
        <taxon>Eukaryota</taxon>
        <taxon>Haptista</taxon>
        <taxon>Haptophyta</taxon>
        <taxon>Prymnesiophyceae</taxon>
        <taxon>Prymnesiales</taxon>
        <taxon>Chrysochromulinaceae</taxon>
        <taxon>Chrysochromulina</taxon>
    </lineage>
</organism>
<sequence length="290" mass="31277">MTPASEAYHPPPDMCRCVDLVVAALHYAVNNFGADSPVLGAAIHACADTTLTPGLAAHAVAGKSIVEDLATTMELNPTSALLQEGCCWAMHNLCQCANRELREIVASSALPKLAVRALKGQGCTGNLAAMREKACRAMDVLVKPMPLPGYAADDRDETLTQNIKDFLSREDVFRATVVALKAHKKLVSMVVHTCDLLASLCYGNDPYDELKKKAYAHGVIPAIVNVLRKNLKVPEVQDAGRRALIVICYTQELQWAALQAGADPDWSPRGPRQTEGQDSRRAGQPVVQVL</sequence>